<accession>A0P4N9</accession>
<dbReference type="Pfam" id="PF14334">
    <property type="entry name" value="DUF4390"/>
    <property type="match status" value="1"/>
</dbReference>
<protein>
    <submittedName>
        <fullName evidence="1">Probable proline rich signal peptide protein</fullName>
    </submittedName>
</protein>
<dbReference type="EMBL" id="AAUX01000001">
    <property type="protein sequence ID" value="EAV46499.1"/>
    <property type="molecule type" value="Genomic_DNA"/>
</dbReference>
<sequence length="185" mass="21760">MRFLRKIKHPIIFLIIVVVSAFINAEEKINVSLLALNKEKNTAYVDFDQNINLTPELMTALKKGIVLKFEVRFLLIKQTKFWFDKTILEKTATYQIKYKNLIQQYEGSNIKGEKQYFNELRDGINYIENVRHWNVGIIDNSNDYVSMVLKIRLDRGGLPKPIQLNMDDDMWNIESLTILDMTEVK</sequence>
<proteinExistence type="predicted"/>
<dbReference type="InterPro" id="IPR025500">
    <property type="entry name" value="DUF4390"/>
</dbReference>
<comment type="caution">
    <text evidence="1">The sequence shown here is derived from an EMBL/GenBank/DDBJ whole genome shotgun (WGS) entry which is preliminary data.</text>
</comment>
<evidence type="ECO:0000313" key="2">
    <source>
        <dbReference type="Proteomes" id="UP000054262"/>
    </source>
</evidence>
<keyword evidence="2" id="KW-1185">Reference proteome</keyword>
<name>A0P4N9_9PROT</name>
<dbReference type="AlphaFoldDB" id="A0P4N9"/>
<reference evidence="1 2" key="1">
    <citation type="submission" date="2006-11" db="EMBL/GenBank/DDBJ databases">
        <authorList>
            <person name="Giovannoni S."/>
            <person name="Vergin K."/>
            <person name="Ferriera S."/>
            <person name="Johnson J."/>
            <person name="Kravitz S."/>
            <person name="Beeson K."/>
            <person name="Sutton G."/>
            <person name="Rogers Y.-H."/>
            <person name="Friedman R."/>
            <person name="Frazier M."/>
            <person name="Venter J.C."/>
        </authorList>
    </citation>
    <scope>NUCLEOTIDE SEQUENCE [LARGE SCALE GENOMIC DNA]</scope>
    <source>
        <strain evidence="1 2">HTCC2181</strain>
    </source>
</reference>
<organism evidence="1 2">
    <name type="scientific">Methylophilales bacterium HTCC2181</name>
    <dbReference type="NCBI Taxonomy" id="383631"/>
    <lineage>
        <taxon>Bacteria</taxon>
        <taxon>Pseudomonadati</taxon>
        <taxon>Pseudomonadota</taxon>
        <taxon>Betaproteobacteria</taxon>
        <taxon>Nitrosomonadales</taxon>
        <taxon>OM43 clade</taxon>
    </lineage>
</organism>
<evidence type="ECO:0000313" key="1">
    <source>
        <dbReference type="EMBL" id="EAV46499.1"/>
    </source>
</evidence>
<gene>
    <name evidence="1" type="ORF">MB2181_00460</name>
</gene>
<dbReference type="Proteomes" id="UP000054262">
    <property type="component" value="Unassembled WGS sequence"/>
</dbReference>